<comment type="function">
    <text evidence="2">May act as a component of the cytoskeleton or as a chaperone for the reorganization of intermediate filament proteins during terminal differentiation in the lens. Does not seem to have enzymatic activity.</text>
</comment>
<dbReference type="PANTHER" id="PTHR43407:SF1">
    <property type="entry name" value="LENGSIN"/>
    <property type="match status" value="1"/>
</dbReference>
<dbReference type="GO" id="GO:0004356">
    <property type="term" value="F:glutamine synthetase activity"/>
    <property type="evidence" value="ECO:0007669"/>
    <property type="project" value="InterPro"/>
</dbReference>
<evidence type="ECO:0000259" key="8">
    <source>
        <dbReference type="PROSITE" id="PS51987"/>
    </source>
</evidence>
<evidence type="ECO:0000256" key="6">
    <source>
        <dbReference type="PROSITE-ProRule" id="PRU01331"/>
    </source>
</evidence>
<accession>A0A7S2LQN7</accession>
<dbReference type="SMART" id="SM01230">
    <property type="entry name" value="Gln-synt_C"/>
    <property type="match status" value="1"/>
</dbReference>
<dbReference type="SUPFAM" id="SSF55931">
    <property type="entry name" value="Glutamine synthetase/guanido kinase"/>
    <property type="match status" value="1"/>
</dbReference>
<dbReference type="PANTHER" id="PTHR43407">
    <property type="entry name" value="GLUTAMINE SYNTHETASE"/>
    <property type="match status" value="1"/>
</dbReference>
<gene>
    <name evidence="9" type="ORF">BRAN1462_LOCUS41634</name>
</gene>
<dbReference type="Gene3D" id="3.30.590.10">
    <property type="entry name" value="Glutamine synthetase/guanido kinase, catalytic domain"/>
    <property type="match status" value="1"/>
</dbReference>
<evidence type="ECO:0000313" key="9">
    <source>
        <dbReference type="EMBL" id="CAD9612252.1"/>
    </source>
</evidence>
<reference evidence="9" key="1">
    <citation type="submission" date="2021-01" db="EMBL/GenBank/DDBJ databases">
        <authorList>
            <person name="Corre E."/>
            <person name="Pelletier E."/>
            <person name="Niang G."/>
            <person name="Scheremetjew M."/>
            <person name="Finn R."/>
            <person name="Kale V."/>
            <person name="Holt S."/>
            <person name="Cochrane G."/>
            <person name="Meng A."/>
            <person name="Brown T."/>
            <person name="Cohen L."/>
        </authorList>
    </citation>
    <scope>NUCLEOTIDE SEQUENCE</scope>
    <source>
        <strain evidence="9">RCC3387</strain>
    </source>
</reference>
<dbReference type="SUPFAM" id="SSF54368">
    <property type="entry name" value="Glutamine synthetase, N-terminal domain"/>
    <property type="match status" value="1"/>
</dbReference>
<dbReference type="Gene3D" id="3.10.20.70">
    <property type="entry name" value="Glutamine synthetase, N-terminal domain"/>
    <property type="match status" value="1"/>
</dbReference>
<dbReference type="PROSITE" id="PS51987">
    <property type="entry name" value="GS_CATALYTIC"/>
    <property type="match status" value="1"/>
</dbReference>
<evidence type="ECO:0000256" key="1">
    <source>
        <dbReference type="ARBA" id="ARBA00009897"/>
    </source>
</evidence>
<protein>
    <recommendedName>
        <fullName evidence="4">Lengsin</fullName>
    </recommendedName>
    <alternativeName>
        <fullName evidence="5">Glutamate-ammonia ligase domain-containing protein 1</fullName>
    </alternativeName>
</protein>
<evidence type="ECO:0000256" key="2">
    <source>
        <dbReference type="ARBA" id="ARBA00037583"/>
    </source>
</evidence>
<dbReference type="GO" id="GO:0006542">
    <property type="term" value="P:glutamine biosynthetic process"/>
    <property type="evidence" value="ECO:0007669"/>
    <property type="project" value="InterPro"/>
</dbReference>
<name>A0A7S2LQN7_9DINO</name>
<evidence type="ECO:0000256" key="3">
    <source>
        <dbReference type="ARBA" id="ARBA00038790"/>
    </source>
</evidence>
<proteinExistence type="inferred from homology"/>
<sequence>MAPPGDTREYVRFEIVDMNGKALSKTVPKRHMQSAVYMYSGAAAMGANSEVLTFPDEVAAAGCPNLRLLPDMATLQRLPWADRPGAQVSRVYCEMAGFGGAAKNLALPRTVCLKALQELKEWRGEGLELLMGGELEFTVAQREGPAAPWRPLFDGVDIFATLQNTKFMDFCYEVERHMEPVGVDICTINAEYGAGQIELVFAPKFGIAAADMTATFRTGTKEIAQQYGHLASFMARPFGVKGVGNGGHFNFSLWKPGSGQAAGDDLISRIAQGKANVFHSADADGLSADARHFLAGILAHAPAMEAICSPTPACYTRHGNWAPVVGDWGRDDRTACVRVKADPKGSAGACYMELRMPSASANPYLVAAAVAAAGLDGLQRELELPGPKQTKEQGALELPKDLESALRALERDDYMVGKLGKDFVRWYTGVKRGELQAIEGRLSKGSGTDEELSAAWQHMYLEYV</sequence>
<feature type="domain" description="GS catalytic" evidence="8">
    <location>
        <begin position="108"/>
        <end position="464"/>
    </location>
</feature>
<dbReference type="EMBL" id="HBGW01065315">
    <property type="protein sequence ID" value="CAD9612252.1"/>
    <property type="molecule type" value="Transcribed_RNA"/>
</dbReference>
<dbReference type="GO" id="GO:0016020">
    <property type="term" value="C:membrane"/>
    <property type="evidence" value="ECO:0007669"/>
    <property type="project" value="TreeGrafter"/>
</dbReference>
<dbReference type="AlphaFoldDB" id="A0A7S2LQN7"/>
<dbReference type="Pfam" id="PF00120">
    <property type="entry name" value="Gln-synt_C"/>
    <property type="match status" value="1"/>
</dbReference>
<evidence type="ECO:0000256" key="5">
    <source>
        <dbReference type="ARBA" id="ARBA00042675"/>
    </source>
</evidence>
<comment type="similarity">
    <text evidence="1 6 7">Belongs to the glutamine synthetase family.</text>
</comment>
<dbReference type="GO" id="GO:0005737">
    <property type="term" value="C:cytoplasm"/>
    <property type="evidence" value="ECO:0007669"/>
    <property type="project" value="TreeGrafter"/>
</dbReference>
<dbReference type="InterPro" id="IPR036651">
    <property type="entry name" value="Gln_synt_N_sf"/>
</dbReference>
<comment type="subunit">
    <text evidence="3">Dodecamer. Interacts with BFSP2 and VIM.</text>
</comment>
<evidence type="ECO:0000256" key="4">
    <source>
        <dbReference type="ARBA" id="ARBA00039404"/>
    </source>
</evidence>
<dbReference type="InterPro" id="IPR014746">
    <property type="entry name" value="Gln_synth/guanido_kin_cat_dom"/>
</dbReference>
<dbReference type="InterPro" id="IPR008146">
    <property type="entry name" value="Gln_synth_cat_dom"/>
</dbReference>
<evidence type="ECO:0000256" key="7">
    <source>
        <dbReference type="RuleBase" id="RU000384"/>
    </source>
</evidence>
<organism evidence="9">
    <name type="scientific">Zooxanthella nutricula</name>
    <dbReference type="NCBI Taxonomy" id="1333877"/>
    <lineage>
        <taxon>Eukaryota</taxon>
        <taxon>Sar</taxon>
        <taxon>Alveolata</taxon>
        <taxon>Dinophyceae</taxon>
        <taxon>Peridiniales</taxon>
        <taxon>Peridiniales incertae sedis</taxon>
        <taxon>Zooxanthella</taxon>
    </lineage>
</organism>